<name>A0ABT2CN56_9ACTN</name>
<accession>A0ABT2CN56</accession>
<keyword evidence="3" id="KW-1185">Reference proteome</keyword>
<feature type="transmembrane region" description="Helical" evidence="1">
    <location>
        <begin position="20"/>
        <end position="40"/>
    </location>
</feature>
<protein>
    <submittedName>
        <fullName evidence="2">DUF2637 domain-containing protein</fullName>
    </submittedName>
</protein>
<comment type="caution">
    <text evidence="2">The sequence shown here is derived from an EMBL/GenBank/DDBJ whole genome shotgun (WGS) entry which is preliminary data.</text>
</comment>
<keyword evidence="1" id="KW-0812">Transmembrane</keyword>
<feature type="transmembrane region" description="Helical" evidence="1">
    <location>
        <begin position="118"/>
        <end position="145"/>
    </location>
</feature>
<dbReference type="RefSeq" id="WP_258790182.1">
    <property type="nucleotide sequence ID" value="NZ_JANUGQ010000027.1"/>
</dbReference>
<organism evidence="2 3">
    <name type="scientific">Streptomyces pyxinae</name>
    <dbReference type="NCBI Taxonomy" id="2970734"/>
    <lineage>
        <taxon>Bacteria</taxon>
        <taxon>Bacillati</taxon>
        <taxon>Actinomycetota</taxon>
        <taxon>Actinomycetes</taxon>
        <taxon>Kitasatosporales</taxon>
        <taxon>Streptomycetaceae</taxon>
        <taxon>Streptomyces</taxon>
    </lineage>
</organism>
<evidence type="ECO:0000313" key="2">
    <source>
        <dbReference type="EMBL" id="MCS0638877.1"/>
    </source>
</evidence>
<feature type="transmembrane region" description="Helical" evidence="1">
    <location>
        <begin position="85"/>
        <end position="106"/>
    </location>
</feature>
<reference evidence="2" key="1">
    <citation type="submission" date="2022-08" db="EMBL/GenBank/DDBJ databases">
        <authorList>
            <person name="Somphong A."/>
            <person name="Phongsopitanun W."/>
        </authorList>
    </citation>
    <scope>NUCLEOTIDE SEQUENCE</scope>
    <source>
        <strain evidence="2">LP05-1</strain>
    </source>
</reference>
<dbReference type="Pfam" id="PF10935">
    <property type="entry name" value="DUF2637"/>
    <property type="match status" value="1"/>
</dbReference>
<dbReference type="EMBL" id="JANUGQ010000027">
    <property type="protein sequence ID" value="MCS0638877.1"/>
    <property type="molecule type" value="Genomic_DNA"/>
</dbReference>
<feature type="transmembrane region" description="Helical" evidence="1">
    <location>
        <begin position="52"/>
        <end position="73"/>
    </location>
</feature>
<keyword evidence="1" id="KW-0472">Membrane</keyword>
<gene>
    <name evidence="2" type="ORF">NX801_25155</name>
</gene>
<evidence type="ECO:0000256" key="1">
    <source>
        <dbReference type="SAM" id="Phobius"/>
    </source>
</evidence>
<keyword evidence="1" id="KW-1133">Transmembrane helix</keyword>
<dbReference type="Proteomes" id="UP001431313">
    <property type="component" value="Unassembled WGS sequence"/>
</dbReference>
<evidence type="ECO:0000313" key="3">
    <source>
        <dbReference type="Proteomes" id="UP001431313"/>
    </source>
</evidence>
<dbReference type="InterPro" id="IPR021235">
    <property type="entry name" value="DUF2637"/>
</dbReference>
<proteinExistence type="predicted"/>
<sequence length="286" mass="30395">MPSLSTTAPLDTAPTALPALIRTGVALMAVAAFALSYDALRQMAAASHIHRVLTYAFPLVIDGFIAIGVGALLVLRTAPVRSRRYVGALVGVATFTSIWANVLHAVRLNQQTQRDGLALDNITVGVISGIAPLALAGAVHFYLIVQRRPIETELREDLRHITVDTDSERGATATNEPTADKRDVAQAPAGHVAQAPVGHVAQAPVGQVAQPRKPAATGRGQRPIVTFEQAVEIGRTASLGRGGRVSRRNVEGAIRDKGFGVGRERLDQVKSFLQEELDQSRDATST</sequence>